<name>A0A1D2VAM9_9ASCO</name>
<sequence>MSNFDFDSDYSNPFSSVSKTLKSYERSNKSLEHSSQITSNNIDHSNIFSPKIDLNRTSTSTLKSTMPNKSPITTKKAPDEIFDLSSKKSLQEGISKHFLSPYVTIPPGFSGNRTAYISLTQHADSYKLPFYDSLFSGDVDMFFDSNDKKLGAKIKSGSKRSGILKGNTKSSPIKRDVSFSDFFDLKKNKKIVIDFDSTEINNLINVQFLSLNSKVESNNALIFEKINSVTKELEKLSLSIDEKFATQNTKFQQNFEELESSINSISDNLNASENEFKKQICEVKDNLINDFSFVKTLINEQKETLTSLTISSAKMEGKFSNENMLKKMEREKLESDLNTRVNNNVDKSIETVDIYNGLEVQGNQVYQDISVSDQHQTKKISKESIAASKPANYLIAANEKTIKDKGNGSLASTVVLPILPKESIIFSGESSFLSRQYEPSKTSKISPPVSSVILRTQDEGDKADDEEDDDDDEIYNENFKSIIVTEDEKIGLTEGKSNLMDVDSRNQKDNYGSVYSSFEALDFTPKNDINDEKVEHDSEYEILSVTDSDGELI</sequence>
<keyword evidence="1" id="KW-0175">Coiled coil</keyword>
<dbReference type="RefSeq" id="XP_020045063.1">
    <property type="nucleotide sequence ID" value="XM_020188870.1"/>
</dbReference>
<accession>A0A1D2VAM9</accession>
<feature type="region of interest" description="Disordered" evidence="2">
    <location>
        <begin position="436"/>
        <end position="472"/>
    </location>
</feature>
<reference evidence="4" key="1">
    <citation type="submission" date="2016-05" db="EMBL/GenBank/DDBJ databases">
        <title>Comparative genomics of biotechnologically important yeasts.</title>
        <authorList>
            <consortium name="DOE Joint Genome Institute"/>
            <person name="Riley R."/>
            <person name="Haridas S."/>
            <person name="Wolfe K.H."/>
            <person name="Lopes M.R."/>
            <person name="Hittinger C.T."/>
            <person name="Goker M."/>
            <person name="Salamov A."/>
            <person name="Wisecaver J."/>
            <person name="Long T.M."/>
            <person name="Aerts A.L."/>
            <person name="Barry K."/>
            <person name="Choi C."/>
            <person name="Clum A."/>
            <person name="Coughlan A.Y."/>
            <person name="Deshpande S."/>
            <person name="Douglass A.P."/>
            <person name="Hanson S.J."/>
            <person name="Klenk H.-P."/>
            <person name="Labutti K."/>
            <person name="Lapidus A."/>
            <person name="Lindquist E."/>
            <person name="Lipzen A."/>
            <person name="Meier-Kolthoff J.P."/>
            <person name="Ohm R.A."/>
            <person name="Otillar R.P."/>
            <person name="Pangilinan J."/>
            <person name="Peng Y."/>
            <person name="Rokas A."/>
            <person name="Rosa C.A."/>
            <person name="Scheuner C."/>
            <person name="Sibirny A.A."/>
            <person name="Slot J.C."/>
            <person name="Stielow J.B."/>
            <person name="Sun H."/>
            <person name="Kurtzman C.P."/>
            <person name="Blackwell M."/>
            <person name="Grigoriev I.V."/>
            <person name="Jeffries T.W."/>
        </authorList>
    </citation>
    <scope>NUCLEOTIDE SEQUENCE [LARGE SCALE GENOMIC DNA]</scope>
    <source>
        <strain evidence="4">DSM 1968</strain>
    </source>
</reference>
<dbReference type="EMBL" id="KV454490">
    <property type="protein sequence ID" value="ODV58756.1"/>
    <property type="molecule type" value="Genomic_DNA"/>
</dbReference>
<proteinExistence type="predicted"/>
<keyword evidence="4" id="KW-1185">Reference proteome</keyword>
<organism evidence="3 4">
    <name type="scientific">Ascoidea rubescens DSM 1968</name>
    <dbReference type="NCBI Taxonomy" id="1344418"/>
    <lineage>
        <taxon>Eukaryota</taxon>
        <taxon>Fungi</taxon>
        <taxon>Dikarya</taxon>
        <taxon>Ascomycota</taxon>
        <taxon>Saccharomycotina</taxon>
        <taxon>Saccharomycetes</taxon>
        <taxon>Ascoideaceae</taxon>
        <taxon>Ascoidea</taxon>
    </lineage>
</organism>
<dbReference type="Proteomes" id="UP000095038">
    <property type="component" value="Unassembled WGS sequence"/>
</dbReference>
<evidence type="ECO:0000256" key="1">
    <source>
        <dbReference type="SAM" id="Coils"/>
    </source>
</evidence>
<dbReference type="InParanoid" id="A0A1D2VAM9"/>
<feature type="compositionally biased region" description="Polar residues" evidence="2">
    <location>
        <begin position="436"/>
        <end position="449"/>
    </location>
</feature>
<gene>
    <name evidence="3" type="ORF">ASCRUDRAFT_118977</name>
</gene>
<dbReference type="AlphaFoldDB" id="A0A1D2VAM9"/>
<evidence type="ECO:0000313" key="3">
    <source>
        <dbReference type="EMBL" id="ODV58756.1"/>
    </source>
</evidence>
<feature type="coiled-coil region" evidence="1">
    <location>
        <begin position="248"/>
        <end position="275"/>
    </location>
</feature>
<evidence type="ECO:0000313" key="4">
    <source>
        <dbReference type="Proteomes" id="UP000095038"/>
    </source>
</evidence>
<feature type="compositionally biased region" description="Acidic residues" evidence="2">
    <location>
        <begin position="461"/>
        <end position="472"/>
    </location>
</feature>
<evidence type="ECO:0000256" key="2">
    <source>
        <dbReference type="SAM" id="MobiDB-lite"/>
    </source>
</evidence>
<dbReference type="GeneID" id="30962506"/>
<protein>
    <submittedName>
        <fullName evidence="3">Uncharacterized protein</fullName>
    </submittedName>
</protein>